<dbReference type="EMBL" id="CAAE01001952">
    <property type="protein sequence ID" value="CAF87255.1"/>
    <property type="molecule type" value="Genomic_DNA"/>
</dbReference>
<gene>
    <name evidence="1" type="ORF">GSTENG00037536001</name>
</gene>
<dbReference type="AlphaFoldDB" id="Q4TIM7"/>
<organism evidence="1">
    <name type="scientific">Tetraodon nigroviridis</name>
    <name type="common">Spotted green pufferfish</name>
    <name type="synonym">Chelonodon nigroviridis</name>
    <dbReference type="NCBI Taxonomy" id="99883"/>
    <lineage>
        <taxon>Eukaryota</taxon>
        <taxon>Metazoa</taxon>
        <taxon>Chordata</taxon>
        <taxon>Craniata</taxon>
        <taxon>Vertebrata</taxon>
        <taxon>Euteleostomi</taxon>
        <taxon>Actinopterygii</taxon>
        <taxon>Neopterygii</taxon>
        <taxon>Teleostei</taxon>
        <taxon>Neoteleostei</taxon>
        <taxon>Acanthomorphata</taxon>
        <taxon>Eupercaria</taxon>
        <taxon>Tetraodontiformes</taxon>
        <taxon>Tetradontoidea</taxon>
        <taxon>Tetraodontidae</taxon>
        <taxon>Tetraodon</taxon>
    </lineage>
</organism>
<sequence length="29" mass="3107">MTIQNWPSVVAVGSPDQGKCRVACYPLGE</sequence>
<protein>
    <submittedName>
        <fullName evidence="1">(spotted green pufferfish) hypothetical protein</fullName>
    </submittedName>
</protein>
<proteinExistence type="predicted"/>
<name>Q4TIM7_TETNG</name>
<evidence type="ECO:0000313" key="1">
    <source>
        <dbReference type="EMBL" id="CAF87255.1"/>
    </source>
</evidence>
<comment type="caution">
    <text evidence="1">The sequence shown here is derived from an EMBL/GenBank/DDBJ whole genome shotgun (WGS) entry which is preliminary data.</text>
</comment>
<dbReference type="KEGG" id="tng:GSTEN00037536G001"/>
<reference evidence="1" key="1">
    <citation type="journal article" date="2004" name="Nature">
        <title>Genome duplication in the teleost fish Tetraodon nigroviridis reveals the early vertebrate proto-karyotype.</title>
        <authorList>
            <person name="Jaillon O."/>
            <person name="Aury J.-M."/>
            <person name="Brunet F."/>
            <person name="Petit J.-L."/>
            <person name="Stange-Thomann N."/>
            <person name="Mauceli E."/>
            <person name="Bouneau L."/>
            <person name="Fischer C."/>
            <person name="Ozouf-Costaz C."/>
            <person name="Bernot A."/>
            <person name="Nicaud S."/>
            <person name="Jaffe D."/>
            <person name="Fisher S."/>
            <person name="Lutfalla G."/>
            <person name="Dossat C."/>
            <person name="Segurens B."/>
            <person name="Dasilva C."/>
            <person name="Salanoubat M."/>
            <person name="Levy M."/>
            <person name="Boudet N."/>
            <person name="Castellano S."/>
            <person name="Anthouard V."/>
            <person name="Jubin C."/>
            <person name="Castelli V."/>
            <person name="Katinka M."/>
            <person name="Vacherie B."/>
            <person name="Biemont C."/>
            <person name="Skalli Z."/>
            <person name="Cattolico L."/>
            <person name="Poulain J."/>
            <person name="De Berardinis V."/>
            <person name="Cruaud C."/>
            <person name="Duprat S."/>
            <person name="Brottier P."/>
            <person name="Coutanceau J.-P."/>
            <person name="Gouzy J."/>
            <person name="Parra G."/>
            <person name="Lardier G."/>
            <person name="Chapple C."/>
            <person name="McKernan K.J."/>
            <person name="McEwan P."/>
            <person name="Bosak S."/>
            <person name="Kellis M."/>
            <person name="Volff J.-N."/>
            <person name="Guigo R."/>
            <person name="Zody M.C."/>
            <person name="Mesirov J."/>
            <person name="Lindblad-Toh K."/>
            <person name="Birren B."/>
            <person name="Nusbaum C."/>
            <person name="Kahn D."/>
            <person name="Robinson-Rechavi M."/>
            <person name="Laudet V."/>
            <person name="Schachter V."/>
            <person name="Quetier F."/>
            <person name="Saurin W."/>
            <person name="Scarpelli C."/>
            <person name="Wincker P."/>
            <person name="Lander E.S."/>
            <person name="Weissenbach J."/>
            <person name="Roest Crollius H."/>
        </authorList>
    </citation>
    <scope>NUCLEOTIDE SEQUENCE [LARGE SCALE GENOMIC DNA]</scope>
</reference>
<reference evidence="1" key="2">
    <citation type="submission" date="2004-02" db="EMBL/GenBank/DDBJ databases">
        <authorList>
            <consortium name="Genoscope"/>
            <consortium name="Whitehead Institute Centre for Genome Research"/>
        </authorList>
    </citation>
    <scope>NUCLEOTIDE SEQUENCE</scope>
</reference>
<accession>Q4TIM7</accession>